<evidence type="ECO:0000313" key="2">
    <source>
        <dbReference type="Proteomes" id="UP000422108"/>
    </source>
</evidence>
<proteinExistence type="predicted"/>
<evidence type="ECO:0000313" key="1">
    <source>
        <dbReference type="EMBL" id="BBO87539.1"/>
    </source>
</evidence>
<accession>A0A5K8A4U6</accession>
<name>A0A5K8A4U6_9BACT</name>
<dbReference type="PANTHER" id="PTHR36842">
    <property type="entry name" value="PROTEIN TOLB HOMOLOG"/>
    <property type="match status" value="1"/>
</dbReference>
<gene>
    <name evidence="1" type="ORF">DSCOOX_07190</name>
</gene>
<evidence type="ECO:0008006" key="3">
    <source>
        <dbReference type="Google" id="ProtNLM"/>
    </source>
</evidence>
<reference evidence="1 2" key="1">
    <citation type="submission" date="2019-11" db="EMBL/GenBank/DDBJ databases">
        <title>Comparative genomics of hydrocarbon-degrading Desulfosarcina strains.</title>
        <authorList>
            <person name="Watanabe M."/>
            <person name="Kojima H."/>
            <person name="Fukui M."/>
        </authorList>
    </citation>
    <scope>NUCLEOTIDE SEQUENCE [LARGE SCALE GENOMIC DNA]</scope>
    <source>
        <strain evidence="2">oXyS1</strain>
    </source>
</reference>
<dbReference type="EMBL" id="AP021879">
    <property type="protein sequence ID" value="BBO87539.1"/>
    <property type="molecule type" value="Genomic_DNA"/>
</dbReference>
<dbReference type="SUPFAM" id="SSF82171">
    <property type="entry name" value="DPP6 N-terminal domain-like"/>
    <property type="match status" value="1"/>
</dbReference>
<sequence>MNQHKYKPFQILIVSRNGVKQWTSESKKLEDLNLQKNNDEFIVNPSFSKTSNKIIYAKNIIAENIGSIVIADKLNGKTKTIFSGKGISSPVVSRDKRKIAFLSNRNSKGCLTLFVLNLLTMKCEKYDDSCVLGEGYNSNLSWLPSNDSLLYTDTNGYIVTFDIKTRQKKSIIKGFDPTLSPNGKMILYKKTINKPYYPYIFSFKTNESKKICIKKVMNATWSLSDLNLLIVKNISSIFNWNEWEREVVTYNLENDDVEVLFRYEGFEYINIGRIYND</sequence>
<dbReference type="PANTHER" id="PTHR36842:SF1">
    <property type="entry name" value="PROTEIN TOLB"/>
    <property type="match status" value="1"/>
</dbReference>
<dbReference type="Gene3D" id="2.120.10.30">
    <property type="entry name" value="TolB, C-terminal domain"/>
    <property type="match status" value="1"/>
</dbReference>
<keyword evidence="2" id="KW-1185">Reference proteome</keyword>
<dbReference type="AlphaFoldDB" id="A0A5K8A4U6"/>
<dbReference type="InterPro" id="IPR011042">
    <property type="entry name" value="6-blade_b-propeller_TolB-like"/>
</dbReference>
<dbReference type="Proteomes" id="UP000422108">
    <property type="component" value="Chromosome"/>
</dbReference>
<organism evidence="1 2">
    <name type="scientific">Desulfosarcina ovata subsp. ovata</name>
    <dbReference type="NCBI Taxonomy" id="2752305"/>
    <lineage>
        <taxon>Bacteria</taxon>
        <taxon>Pseudomonadati</taxon>
        <taxon>Thermodesulfobacteriota</taxon>
        <taxon>Desulfobacteria</taxon>
        <taxon>Desulfobacterales</taxon>
        <taxon>Desulfosarcinaceae</taxon>
        <taxon>Desulfosarcina</taxon>
    </lineage>
</organism>
<dbReference type="RefSeq" id="WP_155308988.1">
    <property type="nucleotide sequence ID" value="NZ_AP021879.1"/>
</dbReference>
<protein>
    <recommendedName>
        <fullName evidence="3">Protein TolB</fullName>
    </recommendedName>
</protein>